<dbReference type="AlphaFoldDB" id="A0A3A9JAZ8"/>
<evidence type="ECO:0000259" key="4">
    <source>
        <dbReference type="Pfam" id="PF00669"/>
    </source>
</evidence>
<dbReference type="GO" id="GO:0009288">
    <property type="term" value="C:bacterial-type flagellum"/>
    <property type="evidence" value="ECO:0007669"/>
    <property type="project" value="UniProtKB-SubCell"/>
</dbReference>
<proteinExistence type="inferred from homology"/>
<dbReference type="PRINTS" id="PR00207">
    <property type="entry name" value="FLAGELLIN"/>
</dbReference>
<dbReference type="Gene3D" id="1.20.1330.10">
    <property type="entry name" value="f41 fragment of flagellin, N-terminal domain"/>
    <property type="match status" value="2"/>
</dbReference>
<dbReference type="Pfam" id="PF00669">
    <property type="entry name" value="Flagellin_N"/>
    <property type="match status" value="1"/>
</dbReference>
<dbReference type="Proteomes" id="UP000278036">
    <property type="component" value="Unassembled WGS sequence"/>
</dbReference>
<sequence length="585" mass="60969">MVSSILTNNGAMTALQSLKSTQKSLLNTQNRISTGLKVSTAKDNAATWAVATAMRSDIANTKQVSENLSVSSSIIGTAETAAEQIADAVKQIRTKVTSAQNPAVDKAQVQADIDGYIETIKSIVSAASFKGVNLVNGSGTQKVLTSVNSVDGVSTAAYADVAKQNLNVSADGLLSGLKDLTVLSRADQTFAKANDGTQKLEISVDAGLSLKAGNIMKFKYVDQTNSDRTLEVKVTKDITDVQTLTNYLNADATFSKMFQADRVYTSGTTLDADTLTISAKNRDVVQSLGTIDEATKAVTYTNVVTLDATSGAGGLLKSADPVGPPPVTGLALDADKRRIDVSFVDGPLQVGDSFELKVGSNSKRDDVANQYTWKLKVVDGSEDTGELLVGDPEYSNTNRTYVIAIAASDVTGSKTGADIAAKIKAALTVGATNVASSGKGMGTAGTADFVADSAAAVAVESFNVKVDTTTGLLSISTLNATGAELYSFNSSKTDYNVLLKNIDNAEAAVTNAAASFGTAATRIDLQKDFLDKLVDTLNTGLGALVDADMSEEAARLQALQVQEQLGTQALSIANQAPQSILRLFQ</sequence>
<dbReference type="PANTHER" id="PTHR42792:SF2">
    <property type="entry name" value="FLAGELLIN"/>
    <property type="match status" value="1"/>
</dbReference>
<dbReference type="FunCoup" id="A0A3A9JAZ8">
    <property type="interactions" value="146"/>
</dbReference>
<dbReference type="InParanoid" id="A0A3A9JAZ8"/>
<evidence type="ECO:0000259" key="5">
    <source>
        <dbReference type="Pfam" id="PF00700"/>
    </source>
</evidence>
<dbReference type="InterPro" id="IPR001029">
    <property type="entry name" value="Flagellin_N"/>
</dbReference>
<dbReference type="Proteomes" id="UP000274097">
    <property type="component" value="Unassembled WGS sequence"/>
</dbReference>
<gene>
    <name evidence="6" type="ORF">D6Z83_13550</name>
    <name evidence="7" type="ORF">EBE87_16715</name>
</gene>
<dbReference type="InterPro" id="IPR046358">
    <property type="entry name" value="Flagellin_C"/>
</dbReference>
<dbReference type="Pfam" id="PF00700">
    <property type="entry name" value="Flagellin_C"/>
    <property type="match status" value="1"/>
</dbReference>
<keyword evidence="8" id="KW-1185">Reference proteome</keyword>
<evidence type="ECO:0000256" key="3">
    <source>
        <dbReference type="RuleBase" id="RU362073"/>
    </source>
</evidence>
<evidence type="ECO:0000313" key="6">
    <source>
        <dbReference type="EMBL" id="RKK03652.1"/>
    </source>
</evidence>
<evidence type="ECO:0000256" key="2">
    <source>
        <dbReference type="ARBA" id="ARBA00023143"/>
    </source>
</evidence>
<keyword evidence="3" id="KW-0964">Secreted</keyword>
<dbReference type="EMBL" id="RAQU01000076">
    <property type="protein sequence ID" value="RKK03652.1"/>
    <property type="molecule type" value="Genomic_DNA"/>
</dbReference>
<feature type="domain" description="Flagellin C-terminal" evidence="5">
    <location>
        <begin position="499"/>
        <end position="584"/>
    </location>
</feature>
<keyword evidence="6" id="KW-0282">Flagellum</keyword>
<dbReference type="GO" id="GO:0005576">
    <property type="term" value="C:extracellular region"/>
    <property type="evidence" value="ECO:0007669"/>
    <property type="project" value="UniProtKB-SubCell"/>
</dbReference>
<dbReference type="OrthoDB" id="8328560at2"/>
<feature type="domain" description="Flagellin N-terminal" evidence="4">
    <location>
        <begin position="5"/>
        <end position="139"/>
    </location>
</feature>
<keyword evidence="2 3" id="KW-0975">Bacterial flagellum</keyword>
<keyword evidence="6" id="KW-0969">Cilium</keyword>
<accession>A0A3A9JAZ8</accession>
<comment type="similarity">
    <text evidence="1 3">Belongs to the bacterial flagellin family.</text>
</comment>
<dbReference type="GO" id="GO:0005198">
    <property type="term" value="F:structural molecule activity"/>
    <property type="evidence" value="ECO:0007669"/>
    <property type="project" value="UniProtKB-UniRule"/>
</dbReference>
<dbReference type="RefSeq" id="WP_120638831.1">
    <property type="nucleotide sequence ID" value="NZ_RAQU01000076.1"/>
</dbReference>
<evidence type="ECO:0000256" key="1">
    <source>
        <dbReference type="ARBA" id="ARBA00005709"/>
    </source>
</evidence>
<name>A0A3A9JAZ8_9PROT</name>
<comment type="caution">
    <text evidence="6">The sequence shown here is derived from an EMBL/GenBank/DDBJ whole genome shotgun (WGS) entry which is preliminary data.</text>
</comment>
<dbReference type="PANTHER" id="PTHR42792">
    <property type="entry name" value="FLAGELLIN"/>
    <property type="match status" value="1"/>
</dbReference>
<keyword evidence="6" id="KW-0966">Cell projection</keyword>
<evidence type="ECO:0000313" key="9">
    <source>
        <dbReference type="Proteomes" id="UP000278036"/>
    </source>
</evidence>
<evidence type="ECO:0000313" key="8">
    <source>
        <dbReference type="Proteomes" id="UP000274097"/>
    </source>
</evidence>
<dbReference type="InterPro" id="IPR001492">
    <property type="entry name" value="Flagellin"/>
</dbReference>
<dbReference type="SUPFAM" id="SSF64518">
    <property type="entry name" value="Phase 1 flagellin"/>
    <property type="match status" value="1"/>
</dbReference>
<organism evidence="6 9">
    <name type="scientific">Teichococcus wenyumeiae</name>
    <dbReference type="NCBI Taxonomy" id="2478470"/>
    <lineage>
        <taxon>Bacteria</taxon>
        <taxon>Pseudomonadati</taxon>
        <taxon>Pseudomonadota</taxon>
        <taxon>Alphaproteobacteria</taxon>
        <taxon>Acetobacterales</taxon>
        <taxon>Roseomonadaceae</taxon>
        <taxon>Roseomonas</taxon>
    </lineage>
</organism>
<dbReference type="EMBL" id="RFLX01000013">
    <property type="protein sequence ID" value="RMI20125.1"/>
    <property type="molecule type" value="Genomic_DNA"/>
</dbReference>
<comment type="function">
    <text evidence="3">Flagellin is the subunit protein which polymerizes to form the filaments of bacterial flagella.</text>
</comment>
<evidence type="ECO:0000313" key="7">
    <source>
        <dbReference type="EMBL" id="RMI20125.1"/>
    </source>
</evidence>
<comment type="subcellular location">
    <subcellularLocation>
        <location evidence="3">Secreted</location>
    </subcellularLocation>
    <subcellularLocation>
        <location evidence="3">Bacterial flagellum</location>
    </subcellularLocation>
</comment>
<reference evidence="6 9" key="1">
    <citation type="submission" date="2018-09" db="EMBL/GenBank/DDBJ databases">
        <title>Roseomonas sp. nov., isolated from feces of Tibetan antelopes in the Qinghai-Tibet plateau, China.</title>
        <authorList>
            <person name="Tian Z."/>
        </authorList>
    </citation>
    <scope>NUCLEOTIDE SEQUENCE [LARGE SCALE GENOMIC DNA]</scope>
    <source>
        <strain evidence="7 8">Z23</strain>
        <strain evidence="6 9">Z24</strain>
    </source>
</reference>
<protein>
    <recommendedName>
        <fullName evidence="3">Flagellin</fullName>
    </recommendedName>
</protein>